<evidence type="ECO:0000256" key="7">
    <source>
        <dbReference type="HAMAP-Rule" id="MF_01331"/>
    </source>
</evidence>
<dbReference type="Gene3D" id="3.90.470.10">
    <property type="entry name" value="Ribosomal protein L22/L17"/>
    <property type="match status" value="1"/>
</dbReference>
<comment type="similarity">
    <text evidence="1 7 8">Belongs to the universal ribosomal protein uL22 family.</text>
</comment>
<dbReference type="SUPFAM" id="SSF54843">
    <property type="entry name" value="Ribosomal protein L22"/>
    <property type="match status" value="1"/>
</dbReference>
<evidence type="ECO:0000313" key="12">
    <source>
        <dbReference type="EMBL" id="OHA49476.1"/>
    </source>
</evidence>
<keyword evidence="2 7" id="KW-0699">rRNA-binding</keyword>
<dbReference type="InterPro" id="IPR036394">
    <property type="entry name" value="Ribosomal_uL22_sf"/>
</dbReference>
<dbReference type="InterPro" id="IPR047867">
    <property type="entry name" value="Ribosomal_uL22_bac/org-type"/>
</dbReference>
<feature type="compositionally biased region" description="Basic residues" evidence="11">
    <location>
        <begin position="157"/>
        <end position="176"/>
    </location>
</feature>
<reference evidence="12 13" key="1">
    <citation type="journal article" date="2016" name="Nat. Commun.">
        <title>Thousands of microbial genomes shed light on interconnected biogeochemical processes in an aquifer system.</title>
        <authorList>
            <person name="Anantharaman K."/>
            <person name="Brown C.T."/>
            <person name="Hug L.A."/>
            <person name="Sharon I."/>
            <person name="Castelle C.J."/>
            <person name="Probst A.J."/>
            <person name="Thomas B.C."/>
            <person name="Singh A."/>
            <person name="Wilkins M.J."/>
            <person name="Karaoz U."/>
            <person name="Brodie E.L."/>
            <person name="Williams K.H."/>
            <person name="Hubbard S.S."/>
            <person name="Banfield J.F."/>
        </authorList>
    </citation>
    <scope>NUCLEOTIDE SEQUENCE [LARGE SCALE GENOMIC DNA]</scope>
    <source>
        <strain evidence="13">RIFCSPHIGHO2_01_FULL_58_15</strain>
    </source>
</reference>
<dbReference type="GO" id="GO:0019843">
    <property type="term" value="F:rRNA binding"/>
    <property type="evidence" value="ECO:0007669"/>
    <property type="project" value="UniProtKB-UniRule"/>
</dbReference>
<dbReference type="NCBIfam" id="TIGR01044">
    <property type="entry name" value="rplV_bact"/>
    <property type="match status" value="1"/>
</dbReference>
<proteinExistence type="inferred from homology"/>
<evidence type="ECO:0000256" key="2">
    <source>
        <dbReference type="ARBA" id="ARBA00022730"/>
    </source>
</evidence>
<gene>
    <name evidence="7" type="primary">rplV</name>
    <name evidence="12" type="ORF">A2682_00425</name>
</gene>
<dbReference type="InterPro" id="IPR005727">
    <property type="entry name" value="Ribosomal_uL22_bac/chlpt-type"/>
</dbReference>
<dbReference type="PANTHER" id="PTHR13501">
    <property type="entry name" value="CHLOROPLAST 50S RIBOSOMAL PROTEIN L22-RELATED"/>
    <property type="match status" value="1"/>
</dbReference>
<keyword evidence="4 7" id="KW-0689">Ribosomal protein</keyword>
<feature type="region of interest" description="Disordered" evidence="11">
    <location>
        <begin position="108"/>
        <end position="176"/>
    </location>
</feature>
<dbReference type="PANTHER" id="PTHR13501:SF8">
    <property type="entry name" value="LARGE RIBOSOMAL SUBUNIT PROTEIN UL22M"/>
    <property type="match status" value="1"/>
</dbReference>
<keyword evidence="3 7" id="KW-0694">RNA-binding</keyword>
<dbReference type="Proteomes" id="UP000178690">
    <property type="component" value="Unassembled WGS sequence"/>
</dbReference>
<dbReference type="InterPro" id="IPR001063">
    <property type="entry name" value="Ribosomal_uL22"/>
</dbReference>
<evidence type="ECO:0000256" key="10">
    <source>
        <dbReference type="RuleBase" id="RU004008"/>
    </source>
</evidence>
<comment type="function">
    <text evidence="7">The globular domain of the protein is located near the polypeptide exit tunnel on the outside of the subunit, while an extended beta-hairpin is found that lines the wall of the exit tunnel in the center of the 70S ribosome.</text>
</comment>
<evidence type="ECO:0000256" key="3">
    <source>
        <dbReference type="ARBA" id="ARBA00022884"/>
    </source>
</evidence>
<dbReference type="HAMAP" id="MF_01331_B">
    <property type="entry name" value="Ribosomal_uL22_B"/>
    <property type="match status" value="1"/>
</dbReference>
<protein>
    <recommendedName>
        <fullName evidence="6 7">Large ribosomal subunit protein uL22</fullName>
    </recommendedName>
</protein>
<feature type="compositionally biased region" description="Low complexity" evidence="11">
    <location>
        <begin position="145"/>
        <end position="154"/>
    </location>
</feature>
<dbReference type="GO" id="GO:0006412">
    <property type="term" value="P:translation"/>
    <property type="evidence" value="ECO:0007669"/>
    <property type="project" value="UniProtKB-UniRule"/>
</dbReference>
<sequence>MEVTAYLRHLKISPRKVRRVVDLVKNLSVPRAEAELEVRPELAAKPLRKLLAAAMSRVKDVSEAAPDEVEIASFRVDAGPTAKRFKPRSRGMANPIARRTSHISLILRIPDRPRKKRSERAVKEVSPPREAVAREDQGEDAELKPTAARSSAETTRPRTRPRVPRLGRRFFQRKSV</sequence>
<evidence type="ECO:0000256" key="1">
    <source>
        <dbReference type="ARBA" id="ARBA00009451"/>
    </source>
</evidence>
<evidence type="ECO:0000256" key="9">
    <source>
        <dbReference type="RuleBase" id="RU004006"/>
    </source>
</evidence>
<evidence type="ECO:0000256" key="6">
    <source>
        <dbReference type="ARBA" id="ARBA00035207"/>
    </source>
</evidence>
<evidence type="ECO:0000256" key="4">
    <source>
        <dbReference type="ARBA" id="ARBA00022980"/>
    </source>
</evidence>
<dbReference type="GO" id="GO:0022625">
    <property type="term" value="C:cytosolic large ribosomal subunit"/>
    <property type="evidence" value="ECO:0007669"/>
    <property type="project" value="TreeGrafter"/>
</dbReference>
<comment type="caution">
    <text evidence="12">The sequence shown here is derived from an EMBL/GenBank/DDBJ whole genome shotgun (WGS) entry which is preliminary data.</text>
</comment>
<dbReference type="STRING" id="1802363.A2682_00425"/>
<name>A0A1G2PMD3_TERXR</name>
<dbReference type="EMBL" id="MHST01000009">
    <property type="protein sequence ID" value="OHA49476.1"/>
    <property type="molecule type" value="Genomic_DNA"/>
</dbReference>
<comment type="subunit">
    <text evidence="7 9">Part of the 50S ribosomal subunit.</text>
</comment>
<evidence type="ECO:0000256" key="11">
    <source>
        <dbReference type="SAM" id="MobiDB-lite"/>
    </source>
</evidence>
<accession>A0A1G2PMD3</accession>
<evidence type="ECO:0000313" key="13">
    <source>
        <dbReference type="Proteomes" id="UP000178690"/>
    </source>
</evidence>
<dbReference type="AlphaFoldDB" id="A0A1G2PMD3"/>
<evidence type="ECO:0000256" key="5">
    <source>
        <dbReference type="ARBA" id="ARBA00023274"/>
    </source>
</evidence>
<feature type="compositionally biased region" description="Basic and acidic residues" evidence="11">
    <location>
        <begin position="119"/>
        <end position="136"/>
    </location>
</feature>
<dbReference type="Pfam" id="PF00237">
    <property type="entry name" value="Ribosomal_L22"/>
    <property type="match status" value="1"/>
</dbReference>
<comment type="function">
    <text evidence="7 10">This protein binds specifically to 23S rRNA; its binding is stimulated by other ribosomal proteins, e.g., L4, L17, and L20. It is important during the early stages of 50S assembly. It makes multiple contacts with different domains of the 23S rRNA in the assembled 50S subunit and ribosome.</text>
</comment>
<dbReference type="GO" id="GO:0003735">
    <property type="term" value="F:structural constituent of ribosome"/>
    <property type="evidence" value="ECO:0007669"/>
    <property type="project" value="InterPro"/>
</dbReference>
<evidence type="ECO:0000256" key="8">
    <source>
        <dbReference type="RuleBase" id="RU004005"/>
    </source>
</evidence>
<organism evidence="12 13">
    <name type="scientific">Terrybacteria sp. (strain RIFCSPHIGHO2_01_FULL_58_15)</name>
    <dbReference type="NCBI Taxonomy" id="1802363"/>
    <lineage>
        <taxon>Bacteria</taxon>
        <taxon>Candidatus Terryibacteriota</taxon>
    </lineage>
</organism>
<keyword evidence="5 7" id="KW-0687">Ribonucleoprotein</keyword>